<evidence type="ECO:0000259" key="1">
    <source>
        <dbReference type="Pfam" id="PF07969"/>
    </source>
</evidence>
<organism evidence="2">
    <name type="scientific">bioreactor metagenome</name>
    <dbReference type="NCBI Taxonomy" id="1076179"/>
    <lineage>
        <taxon>unclassified sequences</taxon>
        <taxon>metagenomes</taxon>
        <taxon>ecological metagenomes</taxon>
    </lineage>
</organism>
<accession>A0A644YVA9</accession>
<protein>
    <submittedName>
        <fullName evidence="2">N-substituted formamide deformylase</fullName>
        <ecNumber evidence="2">3.5.1.91</ecNumber>
    </submittedName>
</protein>
<dbReference type="InterPro" id="IPR013108">
    <property type="entry name" value="Amidohydro_3"/>
</dbReference>
<feature type="domain" description="Amidohydrolase 3" evidence="1">
    <location>
        <begin position="71"/>
        <end position="539"/>
    </location>
</feature>
<sequence>MKNAPIFFAAMLLCLFSCNNKQPVDLILHNGVVYTVDSAFTIAGAFAVKDGKIIDVGTNEEILGKYKSDSVIDAGGKAVYPGFIDAHCHFFGYGTNLTKVDLVGCSSENEMISRVEDWAAKNPDGWILGRGWDQNDWPGKTFPDKTELDRLFPERPVYLTRVDGHAALVNSAAMKMAGISSATKISGGVVELKGGFPSGILIDNAMDLVYAKIPQPSDKQSEEALLKAQQNCFAVGLTTVDDAGLPLRIVKLIEKMQEAGTLKMRIYAMLDPTEENFQAFRKPLIQDRLSVRSFKIYADGALGSRGAWLLEPYADDPGNCGLLLQDSAYYHLWAKRCKENGFQLNVHAIGDAANQLMLSVFALYNERNMDLRWRIEHAQVVAETDFDVFGNYGIIPSVQPTHATSDMSWAGDRLGSRIKNAYAYRRLMRQNGWIPLGTDFPVENINPMFTLFAAVARQNEDCMPEGGFQITDELSRKEALRGMTIWAAMANFEEKQKGSIEVGKVADFVILDRDIVKCPIREARDAKVLRTVLNGETVFEVESL</sequence>
<dbReference type="CDD" id="cd01300">
    <property type="entry name" value="YtcJ_like"/>
    <property type="match status" value="1"/>
</dbReference>
<reference evidence="2" key="1">
    <citation type="submission" date="2019-08" db="EMBL/GenBank/DDBJ databases">
        <authorList>
            <person name="Kucharzyk K."/>
            <person name="Murdoch R.W."/>
            <person name="Higgins S."/>
            <person name="Loffler F."/>
        </authorList>
    </citation>
    <scope>NUCLEOTIDE SEQUENCE</scope>
</reference>
<dbReference type="InterPro" id="IPR032466">
    <property type="entry name" value="Metal_Hydrolase"/>
</dbReference>
<proteinExistence type="predicted"/>
<dbReference type="GO" id="GO:0016810">
    <property type="term" value="F:hydrolase activity, acting on carbon-nitrogen (but not peptide) bonds"/>
    <property type="evidence" value="ECO:0007669"/>
    <property type="project" value="InterPro"/>
</dbReference>
<dbReference type="InterPro" id="IPR033932">
    <property type="entry name" value="YtcJ-like"/>
</dbReference>
<keyword evidence="2" id="KW-0378">Hydrolase</keyword>
<dbReference type="Gene3D" id="2.30.40.10">
    <property type="entry name" value="Urease, subunit C, domain 1"/>
    <property type="match status" value="1"/>
</dbReference>
<dbReference type="PANTHER" id="PTHR22642:SF2">
    <property type="entry name" value="PROTEIN LONG AFTER FAR-RED 3"/>
    <property type="match status" value="1"/>
</dbReference>
<dbReference type="Gene3D" id="3.20.20.140">
    <property type="entry name" value="Metal-dependent hydrolases"/>
    <property type="match status" value="1"/>
</dbReference>
<name>A0A644YVA9_9ZZZZ</name>
<dbReference type="PANTHER" id="PTHR22642">
    <property type="entry name" value="IMIDAZOLONEPROPIONASE"/>
    <property type="match status" value="1"/>
</dbReference>
<comment type="caution">
    <text evidence="2">The sequence shown here is derived from an EMBL/GenBank/DDBJ whole genome shotgun (WGS) entry which is preliminary data.</text>
</comment>
<dbReference type="EC" id="3.5.1.91" evidence="2"/>
<dbReference type="SUPFAM" id="SSF51556">
    <property type="entry name" value="Metallo-dependent hydrolases"/>
    <property type="match status" value="1"/>
</dbReference>
<gene>
    <name evidence="2" type="primary">nfdA_11</name>
    <name evidence="2" type="ORF">SDC9_76952</name>
</gene>
<evidence type="ECO:0000313" key="2">
    <source>
        <dbReference type="EMBL" id="MPM30403.1"/>
    </source>
</evidence>
<dbReference type="AlphaFoldDB" id="A0A644YVA9"/>
<dbReference type="Pfam" id="PF07969">
    <property type="entry name" value="Amidohydro_3"/>
    <property type="match status" value="1"/>
</dbReference>
<dbReference type="SUPFAM" id="SSF51338">
    <property type="entry name" value="Composite domain of metallo-dependent hydrolases"/>
    <property type="match status" value="1"/>
</dbReference>
<dbReference type="InterPro" id="IPR011059">
    <property type="entry name" value="Metal-dep_hydrolase_composite"/>
</dbReference>
<dbReference type="Gene3D" id="3.10.310.70">
    <property type="match status" value="1"/>
</dbReference>
<dbReference type="EMBL" id="VSSQ01005777">
    <property type="protein sequence ID" value="MPM30403.1"/>
    <property type="molecule type" value="Genomic_DNA"/>
</dbReference>